<evidence type="ECO:0000313" key="3">
    <source>
        <dbReference type="Proteomes" id="UP001159363"/>
    </source>
</evidence>
<comment type="caution">
    <text evidence="2">The sequence shown here is derived from an EMBL/GenBank/DDBJ whole genome shotgun (WGS) entry which is preliminary data.</text>
</comment>
<dbReference type="EMBL" id="JARBHB010000001">
    <property type="protein sequence ID" value="KAJ8895449.1"/>
    <property type="molecule type" value="Genomic_DNA"/>
</dbReference>
<name>A0ABQ9IGU2_9NEOP</name>
<reference evidence="2 3" key="1">
    <citation type="submission" date="2023-02" db="EMBL/GenBank/DDBJ databases">
        <title>LHISI_Scaffold_Assembly.</title>
        <authorList>
            <person name="Stuart O.P."/>
            <person name="Cleave R."/>
            <person name="Magrath M.J.L."/>
            <person name="Mikheyev A.S."/>
        </authorList>
    </citation>
    <scope>NUCLEOTIDE SEQUENCE [LARGE SCALE GENOMIC DNA]</scope>
    <source>
        <strain evidence="2">Daus_M_001</strain>
        <tissue evidence="2">Leg muscle</tissue>
    </source>
</reference>
<dbReference type="Proteomes" id="UP001159363">
    <property type="component" value="Chromosome 1"/>
</dbReference>
<keyword evidence="3" id="KW-1185">Reference proteome</keyword>
<protein>
    <submittedName>
        <fullName evidence="2">Uncharacterized protein</fullName>
    </submittedName>
</protein>
<sequence>MPYLGFEPRASCTPDRWRTNQLHNTRLAYCNSHFLSLWHGVIVDVTLWCRRLQLRSALPLSAILHRLHTAGTHITPSQRVAWLKHSRRQAPHVDPLCRKQLRGHIDAGGRAEILASWRDVTRSANRTKTGRRGGEAGSGDDQSVVVRLNRVLNESRSSRMNRRLHKLQLPLLAVSAGPLTTQLVIITADNSPRSNFRSLIVFLPALRALSNPAANASRGHVFDPCGLPYFSKDGPPARMHRAGGADNDIAPLEQLAVSLKVAPPSTTGGCEINYQNRTESVTKRAGGGRRYSVVVRLVAFHLGEPSSISGEVTPEFLQVGIVPDDGAGRRVFSGISRFPHTFIPAPLHTHLALPSSALTTSIDGIDRGVQCVLNWRFAVNSHWMEGVRTPPRTSPKKLTAPISHPLQNLNTSWQFAPHPSPSSGASLVASDPYSTHGRRVALISSHVGNVTDKSLFKLSATVGHTGSAALKHVATHVCKGVSGVMLSSLVSSGVAYTSVLMWSRSNKSGGVSVVAMLCGLPYLATGSGSACRGAGEPQRRIEAGPCPGDTTSPHEHLKELPPSIPVTRPAGTCVVLSGQQFEWHPVKYGVLQDPYRVLEDATQVARGDLIHLARRYLAITWVRAHLFVTVGILLAGTVLIPGEISDRSNHDRPSPCRHDSGTRPSSGRSWGDKLIPLRNAGRKSQKRDATLQHEVACIYIQGRLVEAYGRTAKQQFNNTDKQKWP</sequence>
<evidence type="ECO:0000256" key="1">
    <source>
        <dbReference type="SAM" id="MobiDB-lite"/>
    </source>
</evidence>
<evidence type="ECO:0000313" key="2">
    <source>
        <dbReference type="EMBL" id="KAJ8895449.1"/>
    </source>
</evidence>
<accession>A0ABQ9IGU2</accession>
<organism evidence="2 3">
    <name type="scientific">Dryococelus australis</name>
    <dbReference type="NCBI Taxonomy" id="614101"/>
    <lineage>
        <taxon>Eukaryota</taxon>
        <taxon>Metazoa</taxon>
        <taxon>Ecdysozoa</taxon>
        <taxon>Arthropoda</taxon>
        <taxon>Hexapoda</taxon>
        <taxon>Insecta</taxon>
        <taxon>Pterygota</taxon>
        <taxon>Neoptera</taxon>
        <taxon>Polyneoptera</taxon>
        <taxon>Phasmatodea</taxon>
        <taxon>Verophasmatodea</taxon>
        <taxon>Anareolatae</taxon>
        <taxon>Phasmatidae</taxon>
        <taxon>Eurycanthinae</taxon>
        <taxon>Dryococelus</taxon>
    </lineage>
</organism>
<feature type="compositionally biased region" description="Basic and acidic residues" evidence="1">
    <location>
        <begin position="644"/>
        <end position="661"/>
    </location>
</feature>
<feature type="region of interest" description="Disordered" evidence="1">
    <location>
        <begin position="644"/>
        <end position="674"/>
    </location>
</feature>
<proteinExistence type="predicted"/>
<gene>
    <name evidence="2" type="ORF">PR048_000782</name>
</gene>